<proteinExistence type="predicted"/>
<dbReference type="OrthoDB" id="3820533at2"/>
<dbReference type="Gene3D" id="3.30.450.40">
    <property type="match status" value="1"/>
</dbReference>
<evidence type="ECO:0000313" key="5">
    <source>
        <dbReference type="Proteomes" id="UP000305233"/>
    </source>
</evidence>
<protein>
    <submittedName>
        <fullName evidence="4">GAF and ANTAR domain-containing protein</fullName>
    </submittedName>
</protein>
<dbReference type="InterPro" id="IPR005561">
    <property type="entry name" value="ANTAR"/>
</dbReference>
<gene>
    <name evidence="4" type="ORF">E8P82_00695</name>
</gene>
<feature type="domain" description="ANTAR" evidence="3">
    <location>
        <begin position="156"/>
        <end position="217"/>
    </location>
</feature>
<evidence type="ECO:0000259" key="3">
    <source>
        <dbReference type="PROSITE" id="PS50921"/>
    </source>
</evidence>
<dbReference type="Proteomes" id="UP000305233">
    <property type="component" value="Unassembled WGS sequence"/>
</dbReference>
<organism evidence="4 5">
    <name type="scientific">Arthrobacter echini</name>
    <dbReference type="NCBI Taxonomy" id="1529066"/>
    <lineage>
        <taxon>Bacteria</taxon>
        <taxon>Bacillati</taxon>
        <taxon>Actinomycetota</taxon>
        <taxon>Actinomycetes</taxon>
        <taxon>Micrococcales</taxon>
        <taxon>Micrococcaceae</taxon>
        <taxon>Arthrobacter</taxon>
    </lineage>
</organism>
<dbReference type="InterPro" id="IPR029016">
    <property type="entry name" value="GAF-like_dom_sf"/>
</dbReference>
<keyword evidence="2" id="KW-0804">Transcription</keyword>
<keyword evidence="1" id="KW-0805">Transcription regulation</keyword>
<dbReference type="RefSeq" id="WP_136452571.1">
    <property type="nucleotide sequence ID" value="NZ_SSWH01000001.1"/>
</dbReference>
<dbReference type="InterPro" id="IPR011006">
    <property type="entry name" value="CheY-like_superfamily"/>
</dbReference>
<dbReference type="PIRSF" id="PIRSF036625">
    <property type="entry name" value="GAF_ANTAR"/>
    <property type="match status" value="1"/>
</dbReference>
<dbReference type="SUPFAM" id="SSF52172">
    <property type="entry name" value="CheY-like"/>
    <property type="match status" value="1"/>
</dbReference>
<name>A0A4V3Z693_9MICC</name>
<dbReference type="InterPro" id="IPR012074">
    <property type="entry name" value="GAF_ANTAR"/>
</dbReference>
<dbReference type="InterPro" id="IPR036388">
    <property type="entry name" value="WH-like_DNA-bd_sf"/>
</dbReference>
<evidence type="ECO:0000256" key="2">
    <source>
        <dbReference type="ARBA" id="ARBA00023163"/>
    </source>
</evidence>
<keyword evidence="5" id="KW-1185">Reference proteome</keyword>
<dbReference type="GO" id="GO:0003723">
    <property type="term" value="F:RNA binding"/>
    <property type="evidence" value="ECO:0007669"/>
    <property type="project" value="InterPro"/>
</dbReference>
<dbReference type="Gene3D" id="1.10.10.10">
    <property type="entry name" value="Winged helix-like DNA-binding domain superfamily/Winged helix DNA-binding domain"/>
    <property type="match status" value="1"/>
</dbReference>
<dbReference type="Pfam" id="PF03861">
    <property type="entry name" value="ANTAR"/>
    <property type="match status" value="1"/>
</dbReference>
<comment type="caution">
    <text evidence="4">The sequence shown here is derived from an EMBL/GenBank/DDBJ whole genome shotgun (WGS) entry which is preliminary data.</text>
</comment>
<evidence type="ECO:0000256" key="1">
    <source>
        <dbReference type="ARBA" id="ARBA00023015"/>
    </source>
</evidence>
<dbReference type="EMBL" id="SSWH01000001">
    <property type="protein sequence ID" value="THJ68469.1"/>
    <property type="molecule type" value="Genomic_DNA"/>
</dbReference>
<sequence length="231" mass="24615">MVSLAHFVAEHFATADRTVLCGITLMRPRTAATVASSGERAQLMDEIQYAFDDGPCLNSARRRVTNHVPDVLEEDQPWAEYRAEIASHGLRSILAVPIHLNSPANDADRDDSAPRGENAAINLYADGPGAFSAADISKAESLAADVTTTVAIAVRLAGSSDRADQLEAAMNSRTIIDLAAGMIMAQNRCNQDRAMTILKAASSARNIKVRDLAASVVASVSAEQPVTHFDN</sequence>
<evidence type="ECO:0000313" key="4">
    <source>
        <dbReference type="EMBL" id="THJ68469.1"/>
    </source>
</evidence>
<accession>A0A4V3Z693</accession>
<dbReference type="AlphaFoldDB" id="A0A4V3Z693"/>
<dbReference type="PROSITE" id="PS50921">
    <property type="entry name" value="ANTAR"/>
    <property type="match status" value="1"/>
</dbReference>
<reference evidence="4 5" key="1">
    <citation type="submission" date="2019-04" db="EMBL/GenBank/DDBJ databases">
        <authorList>
            <person name="Liu Q."/>
            <person name="Xin Y.-H."/>
        </authorList>
    </citation>
    <scope>NUCLEOTIDE SEQUENCE [LARGE SCALE GENOMIC DNA]</scope>
    <source>
        <strain evidence="4 5">AM23</strain>
    </source>
</reference>
<dbReference type="SUPFAM" id="SSF55781">
    <property type="entry name" value="GAF domain-like"/>
    <property type="match status" value="1"/>
</dbReference>
<dbReference type="SMART" id="SM01012">
    <property type="entry name" value="ANTAR"/>
    <property type="match status" value="1"/>
</dbReference>